<dbReference type="EMBL" id="JAACNH010000006">
    <property type="protein sequence ID" value="KAG8441496.1"/>
    <property type="molecule type" value="Genomic_DNA"/>
</dbReference>
<proteinExistence type="predicted"/>
<dbReference type="GO" id="GO:0016251">
    <property type="term" value="F:RNA polymerase II general transcription initiation factor activity"/>
    <property type="evidence" value="ECO:0007669"/>
    <property type="project" value="InterPro"/>
</dbReference>
<evidence type="ECO:0000313" key="2">
    <source>
        <dbReference type="Proteomes" id="UP000812440"/>
    </source>
</evidence>
<dbReference type="Pfam" id="PF11035">
    <property type="entry name" value="SNAPC2"/>
    <property type="match status" value="1"/>
</dbReference>
<dbReference type="AlphaFoldDB" id="A0A8T2JGA7"/>
<dbReference type="GO" id="GO:0016604">
    <property type="term" value="C:nuclear body"/>
    <property type="evidence" value="ECO:0007669"/>
    <property type="project" value="TreeGrafter"/>
</dbReference>
<dbReference type="InterPro" id="IPR021281">
    <property type="entry name" value="SNAPC2"/>
</dbReference>
<name>A0A8T2JGA7_9PIPI</name>
<dbReference type="PANTHER" id="PTHR15132:SF1">
    <property type="entry name" value="SNRNA-ACTIVATING PROTEIN COMPLEX SUBUNIT 2"/>
    <property type="match status" value="1"/>
</dbReference>
<dbReference type="OrthoDB" id="5990578at2759"/>
<dbReference type="Proteomes" id="UP000812440">
    <property type="component" value="Chromosome 3"/>
</dbReference>
<dbReference type="PANTHER" id="PTHR15132">
    <property type="entry name" value="SNRNA-ACTIVATING PROTEIN COMPLEX SUBUNIT 2"/>
    <property type="match status" value="1"/>
</dbReference>
<comment type="caution">
    <text evidence="1">The sequence shown here is derived from an EMBL/GenBank/DDBJ whole genome shotgun (WGS) entry which is preliminary data.</text>
</comment>
<accession>A0A8T2JGA7</accession>
<evidence type="ECO:0000313" key="1">
    <source>
        <dbReference type="EMBL" id="KAG8441496.1"/>
    </source>
</evidence>
<gene>
    <name evidence="1" type="ORF">GDO86_007023</name>
</gene>
<feature type="non-terminal residue" evidence="1">
    <location>
        <position position="137"/>
    </location>
</feature>
<reference evidence="1" key="1">
    <citation type="thesis" date="2020" institute="ProQuest LLC" country="789 East Eisenhower Parkway, Ann Arbor, MI, USA">
        <title>Comparative Genomics and Chromosome Evolution.</title>
        <authorList>
            <person name="Mudd A.B."/>
        </authorList>
    </citation>
    <scope>NUCLEOTIDE SEQUENCE</scope>
    <source>
        <strain evidence="1">Female2</strain>
        <tissue evidence="1">Blood</tissue>
    </source>
</reference>
<dbReference type="GO" id="GO:0009301">
    <property type="term" value="P:snRNA transcription"/>
    <property type="evidence" value="ECO:0007669"/>
    <property type="project" value="InterPro"/>
</dbReference>
<keyword evidence="2" id="KW-1185">Reference proteome</keyword>
<organism evidence="1 2">
    <name type="scientific">Hymenochirus boettgeri</name>
    <name type="common">Congo dwarf clawed frog</name>
    <dbReference type="NCBI Taxonomy" id="247094"/>
    <lineage>
        <taxon>Eukaryota</taxon>
        <taxon>Metazoa</taxon>
        <taxon>Chordata</taxon>
        <taxon>Craniata</taxon>
        <taxon>Vertebrata</taxon>
        <taxon>Euteleostomi</taxon>
        <taxon>Amphibia</taxon>
        <taxon>Batrachia</taxon>
        <taxon>Anura</taxon>
        <taxon>Pipoidea</taxon>
        <taxon>Pipidae</taxon>
        <taxon>Pipinae</taxon>
        <taxon>Hymenochirus</taxon>
    </lineage>
</organism>
<protein>
    <submittedName>
        <fullName evidence="1">Uncharacterized protein</fullName>
    </submittedName>
</protein>
<sequence length="137" mass="16058">DAPGMKPPSRRRLAPVRFELPSSRLKRPVAYRLAWTTKEKYELIRGLKSQKEKKEPEVHVQGRSQREVASYITWLRGRSAREAIQTEYQRWVQKKQDCDFRYPAPIELWTDLTCRMSESTEEAITSAFSQVAKCLIT</sequence>